<organism evidence="8 9">
    <name type="scientific">Kotonkan virus</name>
    <dbReference type="NCBI Taxonomy" id="318836"/>
    <lineage>
        <taxon>Viruses</taxon>
        <taxon>Riboviria</taxon>
        <taxon>Orthornavirae</taxon>
        <taxon>Negarnaviricota</taxon>
        <taxon>Haploviricotina</taxon>
        <taxon>Monjiviricetes</taxon>
        <taxon>Mononegavirales</taxon>
        <taxon>Rhabdoviridae</taxon>
        <taxon>Alpharhabdovirinae</taxon>
        <taxon>Ephemerovirus</taxon>
        <taxon>Ephemerovirus kotonkan</taxon>
    </lineage>
</organism>
<evidence type="ECO:0000256" key="3">
    <source>
        <dbReference type="ARBA" id="ARBA00017678"/>
    </source>
</evidence>
<dbReference type="InterPro" id="IPR009397">
    <property type="entry name" value="Vesiculo_matrix"/>
</dbReference>
<evidence type="ECO:0000313" key="8">
    <source>
        <dbReference type="EMBL" id="AEI17632.1"/>
    </source>
</evidence>
<dbReference type="Pfam" id="PF06326">
    <property type="entry name" value="Vesiculo_matrix"/>
    <property type="match status" value="1"/>
</dbReference>
<reference evidence="8 9" key="1">
    <citation type="journal article" date="2012" name="Virology">
        <title>Kotonkan and Obodhiang viruses: African ephemeroviruses with large and complex genomes.</title>
        <authorList>
            <person name="Blasdell K.R."/>
            <person name="Voysey R."/>
            <person name="Bulach D."/>
            <person name="Joubert D.A."/>
            <person name="Tesh R.B."/>
            <person name="Boyle D.B."/>
            <person name="Walker P.J."/>
        </authorList>
    </citation>
    <scope>NUCLEOTIDE SEQUENCE [LARGE SCALE GENOMIC DNA]</scope>
    <source>
        <strain evidence="8">IbAr23380</strain>
    </source>
</reference>
<keyword evidence="9" id="KW-1185">Reference proteome</keyword>
<evidence type="ECO:0000256" key="5">
    <source>
        <dbReference type="ARBA" id="ARBA00022870"/>
    </source>
</evidence>
<keyword evidence="7" id="KW-0468">Viral matrix protein</keyword>
<keyword evidence="5" id="KW-1043">Host membrane</keyword>
<evidence type="ECO:0000256" key="4">
    <source>
        <dbReference type="ARBA" id="ARBA00022844"/>
    </source>
</evidence>
<keyword evidence="6" id="KW-0472">Membrane</keyword>
<dbReference type="GO" id="GO:0019031">
    <property type="term" value="C:viral envelope"/>
    <property type="evidence" value="ECO:0007669"/>
    <property type="project" value="InterPro"/>
</dbReference>
<dbReference type="GO" id="GO:0039660">
    <property type="term" value="F:structural constituent of virion"/>
    <property type="evidence" value="ECO:0007669"/>
    <property type="project" value="UniProtKB-KW"/>
</dbReference>
<name>H8XWF2_9RHAB</name>
<accession>H8XWF2</accession>
<evidence type="ECO:0000256" key="6">
    <source>
        <dbReference type="ARBA" id="ARBA00023136"/>
    </source>
</evidence>
<dbReference type="OrthoDB" id="12548at10239"/>
<dbReference type="RefSeq" id="YP_006202620.1">
    <property type="nucleotide sequence ID" value="NC_017714.1"/>
</dbReference>
<dbReference type="GO" id="GO:0033645">
    <property type="term" value="C:host cell endomembrane system"/>
    <property type="evidence" value="ECO:0007669"/>
    <property type="project" value="UniProtKB-SubCell"/>
</dbReference>
<keyword evidence="4" id="KW-0946">Virion</keyword>
<evidence type="ECO:0000256" key="7">
    <source>
        <dbReference type="ARBA" id="ARBA00023311"/>
    </source>
</evidence>
<gene>
    <name evidence="8" type="primary">M</name>
</gene>
<evidence type="ECO:0000313" key="9">
    <source>
        <dbReference type="Proteomes" id="UP000163854"/>
    </source>
</evidence>
<dbReference type="Proteomes" id="UP000163854">
    <property type="component" value="Segment"/>
</dbReference>
<proteinExistence type="predicted"/>
<sequence length="216" mass="24294">MLTLWKKKKNGGPEKPTAPLWLSSYEERYDGAFGANEEEIEIKKAVKINLLTQASLEVISRRPVDSIGSMCKILDAMADVYDGSYLGKACVISSYLILGTHLVKSNRIGIKSNIYKNAFAEVLQFYISGNIEIDIKGINYKKYFSTFYLGEPVTISFDVTLTPTKRKGKNFLDTYNIPMCNGLLPPSLEGQLELYEIYLKPDDNGVLYLDYDVNQG</sequence>
<comment type="subcellular location">
    <subcellularLocation>
        <location evidence="2">Host endomembrane system</location>
        <topology evidence="2">Peripheral membrane protein</topology>
    </subcellularLocation>
    <subcellularLocation>
        <location evidence="1">Virion</location>
    </subcellularLocation>
</comment>
<evidence type="ECO:0000256" key="1">
    <source>
        <dbReference type="ARBA" id="ARBA00004328"/>
    </source>
</evidence>
<dbReference type="GeneID" id="12218644"/>
<dbReference type="EMBL" id="HM474855">
    <property type="protein sequence ID" value="AEI17632.1"/>
    <property type="molecule type" value="Viral_cRNA"/>
</dbReference>
<evidence type="ECO:0000256" key="2">
    <source>
        <dbReference type="ARBA" id="ARBA00004531"/>
    </source>
</evidence>
<dbReference type="KEGG" id="vg:12218644"/>
<protein>
    <recommendedName>
        <fullName evidence="3">Matrix protein</fullName>
    </recommendedName>
</protein>